<protein>
    <recommendedName>
        <fullName evidence="8">Major facilitator superfamily (MFS) profile domain-containing protein</fullName>
    </recommendedName>
</protein>
<feature type="transmembrane region" description="Helical" evidence="7">
    <location>
        <begin position="285"/>
        <end position="309"/>
    </location>
</feature>
<feature type="transmembrane region" description="Helical" evidence="7">
    <location>
        <begin position="228"/>
        <end position="247"/>
    </location>
</feature>
<evidence type="ECO:0000256" key="7">
    <source>
        <dbReference type="SAM" id="Phobius"/>
    </source>
</evidence>
<name>A0A9N9MY92_9CUCU</name>
<keyword evidence="2" id="KW-0813">Transport</keyword>
<evidence type="ECO:0000256" key="6">
    <source>
        <dbReference type="ARBA" id="ARBA00023136"/>
    </source>
</evidence>
<keyword evidence="6 7" id="KW-0472">Membrane</keyword>
<evidence type="ECO:0000259" key="8">
    <source>
        <dbReference type="PROSITE" id="PS50850"/>
    </source>
</evidence>
<dbReference type="AlphaFoldDB" id="A0A9N9MY92"/>
<gene>
    <name evidence="9" type="ORF">CEUTPL_LOCUS11563</name>
</gene>
<feature type="transmembrane region" description="Helical" evidence="7">
    <location>
        <begin position="20"/>
        <end position="40"/>
    </location>
</feature>
<evidence type="ECO:0000256" key="5">
    <source>
        <dbReference type="ARBA" id="ARBA00022989"/>
    </source>
</evidence>
<evidence type="ECO:0000313" key="10">
    <source>
        <dbReference type="Proteomes" id="UP001152799"/>
    </source>
</evidence>
<dbReference type="SUPFAM" id="SSF103473">
    <property type="entry name" value="MFS general substrate transporter"/>
    <property type="match status" value="1"/>
</dbReference>
<dbReference type="PANTHER" id="PTHR11662:SF336">
    <property type="entry name" value="LP19554P"/>
    <property type="match status" value="1"/>
</dbReference>
<dbReference type="GO" id="GO:0016020">
    <property type="term" value="C:membrane"/>
    <property type="evidence" value="ECO:0007669"/>
    <property type="project" value="UniProtKB-SubCell"/>
</dbReference>
<keyword evidence="3 7" id="KW-0812">Transmembrane</keyword>
<accession>A0A9N9MY92</accession>
<feature type="transmembrane region" description="Helical" evidence="7">
    <location>
        <begin position="459"/>
        <end position="478"/>
    </location>
</feature>
<sequence>MLVTEMNLNNITKTRKSGVIPIRALIWVMLFSSTLFLYMLRTNISIILLAMVDTEGTSNSLVAIPECKVINGTKIFDTTYYNDSSLAEKQISGKNFKPNTYNWDSKLQGYILGAYFWGFVISNIPAAAIAEKYGSRKCLAISFIVSSVLTLLGPLCASLHPYLLIGSRFFIGLFAGTVYPAVHCMISKWAPPEEKGKFISATLGGSLGTVLTWPLLGNIIEHISWDWAFYLTGIIVLLWTVSWTFLVRDSPEEHPWISDKEKEYIINSLSGTVSTTKRIPPYKSIVCSLPAWALFVAQFGNLWGLFFLMTAGPRFMSTVLGFDLGHTGILSALPYLARMIAGFVFGIVGDLMVRRELMTKTAVRKSFILLSHIVPGLLLISQTFVGCEITWVIILITLSLASNGASTITNLSNAQDLAPNFAGSIYGIANCIGSTTGFISPIIVGFVTAEHNGLSEWHTIFYIGAAVYIGCGIFFAIFGTADIQQWNYSEDERPETSITREGIDNVAFEKISCEHKL</sequence>
<dbReference type="InterPro" id="IPR011701">
    <property type="entry name" value="MFS"/>
</dbReference>
<feature type="transmembrane region" description="Helical" evidence="7">
    <location>
        <begin position="107"/>
        <end position="126"/>
    </location>
</feature>
<dbReference type="GO" id="GO:0015293">
    <property type="term" value="F:symporter activity"/>
    <property type="evidence" value="ECO:0007669"/>
    <property type="project" value="UniProtKB-KW"/>
</dbReference>
<keyword evidence="10" id="KW-1185">Reference proteome</keyword>
<dbReference type="InterPro" id="IPR020846">
    <property type="entry name" value="MFS_dom"/>
</dbReference>
<dbReference type="PANTHER" id="PTHR11662">
    <property type="entry name" value="SOLUTE CARRIER FAMILY 17"/>
    <property type="match status" value="1"/>
</dbReference>
<comment type="subcellular location">
    <subcellularLocation>
        <location evidence="1">Membrane</location>
        <topology evidence="1">Multi-pass membrane protein</topology>
    </subcellularLocation>
</comment>
<dbReference type="FunFam" id="1.20.1250.20:FF:000003">
    <property type="entry name" value="Solute carrier family 17 member 3"/>
    <property type="match status" value="1"/>
</dbReference>
<feature type="transmembrane region" description="Helical" evidence="7">
    <location>
        <begin position="169"/>
        <end position="186"/>
    </location>
</feature>
<feature type="transmembrane region" description="Helical" evidence="7">
    <location>
        <begin position="198"/>
        <end position="216"/>
    </location>
</feature>
<dbReference type="GO" id="GO:0006820">
    <property type="term" value="P:monoatomic anion transport"/>
    <property type="evidence" value="ECO:0007669"/>
    <property type="project" value="TreeGrafter"/>
</dbReference>
<organism evidence="9 10">
    <name type="scientific">Ceutorhynchus assimilis</name>
    <name type="common">cabbage seed weevil</name>
    <dbReference type="NCBI Taxonomy" id="467358"/>
    <lineage>
        <taxon>Eukaryota</taxon>
        <taxon>Metazoa</taxon>
        <taxon>Ecdysozoa</taxon>
        <taxon>Arthropoda</taxon>
        <taxon>Hexapoda</taxon>
        <taxon>Insecta</taxon>
        <taxon>Pterygota</taxon>
        <taxon>Neoptera</taxon>
        <taxon>Endopterygota</taxon>
        <taxon>Coleoptera</taxon>
        <taxon>Polyphaga</taxon>
        <taxon>Cucujiformia</taxon>
        <taxon>Curculionidae</taxon>
        <taxon>Ceutorhynchinae</taxon>
        <taxon>Ceutorhynchus</taxon>
    </lineage>
</organism>
<feature type="transmembrane region" description="Helical" evidence="7">
    <location>
        <begin position="138"/>
        <end position="163"/>
    </location>
</feature>
<dbReference type="PROSITE" id="PS50850">
    <property type="entry name" value="MFS"/>
    <property type="match status" value="1"/>
</dbReference>
<evidence type="ECO:0000256" key="1">
    <source>
        <dbReference type="ARBA" id="ARBA00004141"/>
    </source>
</evidence>
<dbReference type="Proteomes" id="UP001152799">
    <property type="component" value="Chromosome 6"/>
</dbReference>
<reference evidence="9" key="1">
    <citation type="submission" date="2022-01" db="EMBL/GenBank/DDBJ databases">
        <authorList>
            <person name="King R."/>
        </authorList>
    </citation>
    <scope>NUCLEOTIDE SEQUENCE</scope>
</reference>
<dbReference type="EMBL" id="OU892282">
    <property type="protein sequence ID" value="CAG9771121.1"/>
    <property type="molecule type" value="Genomic_DNA"/>
</dbReference>
<evidence type="ECO:0000313" key="9">
    <source>
        <dbReference type="EMBL" id="CAG9771121.1"/>
    </source>
</evidence>
<evidence type="ECO:0000256" key="2">
    <source>
        <dbReference type="ARBA" id="ARBA00022448"/>
    </source>
</evidence>
<proteinExistence type="predicted"/>
<feature type="domain" description="Major facilitator superfamily (MFS) profile" evidence="8">
    <location>
        <begin position="29"/>
        <end position="483"/>
    </location>
</feature>
<feature type="transmembrane region" description="Helical" evidence="7">
    <location>
        <begin position="365"/>
        <end position="385"/>
    </location>
</feature>
<keyword evidence="4" id="KW-0769">Symport</keyword>
<feature type="transmembrane region" description="Helical" evidence="7">
    <location>
        <begin position="391"/>
        <end position="411"/>
    </location>
</feature>
<dbReference type="InterPro" id="IPR050382">
    <property type="entry name" value="MFS_Na/Anion_cotransporter"/>
</dbReference>
<dbReference type="OrthoDB" id="2985014at2759"/>
<feature type="transmembrane region" description="Helical" evidence="7">
    <location>
        <begin position="329"/>
        <end position="353"/>
    </location>
</feature>
<dbReference type="CDD" id="cd17318">
    <property type="entry name" value="MFS_SLC17"/>
    <property type="match status" value="1"/>
</dbReference>
<evidence type="ECO:0000256" key="4">
    <source>
        <dbReference type="ARBA" id="ARBA00022847"/>
    </source>
</evidence>
<dbReference type="InterPro" id="IPR036259">
    <property type="entry name" value="MFS_trans_sf"/>
</dbReference>
<dbReference type="Gene3D" id="1.20.1250.20">
    <property type="entry name" value="MFS general substrate transporter like domains"/>
    <property type="match status" value="2"/>
</dbReference>
<evidence type="ECO:0000256" key="3">
    <source>
        <dbReference type="ARBA" id="ARBA00022692"/>
    </source>
</evidence>
<feature type="transmembrane region" description="Helical" evidence="7">
    <location>
        <begin position="423"/>
        <end position="447"/>
    </location>
</feature>
<dbReference type="Pfam" id="PF07690">
    <property type="entry name" value="MFS_1"/>
    <property type="match status" value="1"/>
</dbReference>
<keyword evidence="5 7" id="KW-1133">Transmembrane helix</keyword>